<sequence length="1087" mass="117371">MGPRRRRTAKIDDGRTSEINDGRTLAMQGACGLFVRPDITGSAAAGSWWLCSLQDVAHVRSTSKWALEMFKPRFLESLVWAFGGGFKLTQAQDQFVVCLEAVQGYWRASSTAFHNEGLNNGKIRVENAKVFRAADFASPEVVTIQTSSDGEIRGLARASAPRARAHTWKLRGIRRGRQQGIDYDAGPLIKISWTRVHPGGFQEVWVWERFIDVTPNLIGTLAALDAALTLAEMMLKDKYVHVRGTAARALLLITRTELLGSQVSKKLAPLLAEAALLRRGITEDEDDAHLPAADALLELGPDAASALQVLRDALDDPGQRGEPIKILTRLGQVSNPVALPLLKLAIWHDDELVRCQARNALGVLGLVSGTAMDEIQKALTDECQERRELAARAVGRMHMTEEHVALIVPTLTAAVLSFEEYKDGFPESSFAMGALNDLDGTGYVATRCFARVLSTSHVPAQREKALRALGSLHELDSSAAGEIAKVALDGIDSEAQLARHALSTCRDAVALALPEAILALQGTCRARCSAAVELLGGVGELAGQAVPALVDAFFKHCEDAVLSKRVLELLVDMLSIREADFLVVPHAVRALQEESAPRRLAALRLIRGLAGMTCTFNTAVSAREAALLALPALADAFAKYCEDATFATSCLELIDRRLGPAVGYAVPHARALLQEESVTKRLAAVELLNSIRKNNAMAAATALPSLAEAILKHCDEAAFTTVAIALFQKFGPATFIALPTLTCALHREESRAAHIKALILLGNLPVAESSSVVAEALLATATRWSGESGVVDEVVGILAELDNSVASHRPGDTPSHRPGATPRLGAMPVIAGLCPHGDFGEEQAKLLREADVAMKRLGVPVLDWLHVLSKSGEGFGTWCDELSHGAEHPNSSGHRRMFSAVDLTLFEPAKVTGLLSKRAEGMKADKDVLFSDGNGFEMSYSVVREELTLSNTTSAPYEINPSWDELRNALEEWFRASPWSLRRGLYVRAGLKQSEGEPLSVYIGLGGRLESQASVPAGCSVTLSHSSQLPGCLHESKKVIFQDGPLLMFQEDNSIVLCNEADCEYNVHPMWAAVRQALKSMGRGVWE</sequence>
<proteinExistence type="predicted"/>
<accession>A0A813D2Z3</accession>
<evidence type="ECO:0000313" key="2">
    <source>
        <dbReference type="Proteomes" id="UP000654075"/>
    </source>
</evidence>
<name>A0A813D2Z3_POLGL</name>
<dbReference type="SUPFAM" id="SSF48371">
    <property type="entry name" value="ARM repeat"/>
    <property type="match status" value="2"/>
</dbReference>
<reference evidence="1" key="1">
    <citation type="submission" date="2021-02" db="EMBL/GenBank/DDBJ databases">
        <authorList>
            <person name="Dougan E. K."/>
            <person name="Rhodes N."/>
            <person name="Thang M."/>
            <person name="Chan C."/>
        </authorList>
    </citation>
    <scope>NUCLEOTIDE SEQUENCE</scope>
</reference>
<protein>
    <submittedName>
        <fullName evidence="1">Uncharacterized protein</fullName>
    </submittedName>
</protein>
<dbReference type="Proteomes" id="UP000654075">
    <property type="component" value="Unassembled WGS sequence"/>
</dbReference>
<organism evidence="1 2">
    <name type="scientific">Polarella glacialis</name>
    <name type="common">Dinoflagellate</name>
    <dbReference type="NCBI Taxonomy" id="89957"/>
    <lineage>
        <taxon>Eukaryota</taxon>
        <taxon>Sar</taxon>
        <taxon>Alveolata</taxon>
        <taxon>Dinophyceae</taxon>
        <taxon>Suessiales</taxon>
        <taxon>Suessiaceae</taxon>
        <taxon>Polarella</taxon>
    </lineage>
</organism>
<dbReference type="EMBL" id="CAJNNV010000341">
    <property type="protein sequence ID" value="CAE8582271.1"/>
    <property type="molecule type" value="Genomic_DNA"/>
</dbReference>
<dbReference type="InterPro" id="IPR011989">
    <property type="entry name" value="ARM-like"/>
</dbReference>
<keyword evidence="2" id="KW-1185">Reference proteome</keyword>
<gene>
    <name evidence="1" type="ORF">PGLA1383_LOCUS1271</name>
</gene>
<feature type="non-terminal residue" evidence="1">
    <location>
        <position position="1087"/>
    </location>
</feature>
<comment type="caution">
    <text evidence="1">The sequence shown here is derived from an EMBL/GenBank/DDBJ whole genome shotgun (WGS) entry which is preliminary data.</text>
</comment>
<dbReference type="InterPro" id="IPR016024">
    <property type="entry name" value="ARM-type_fold"/>
</dbReference>
<dbReference type="Gene3D" id="1.25.10.10">
    <property type="entry name" value="Leucine-rich Repeat Variant"/>
    <property type="match status" value="1"/>
</dbReference>
<evidence type="ECO:0000313" key="1">
    <source>
        <dbReference type="EMBL" id="CAE8582271.1"/>
    </source>
</evidence>
<dbReference type="AlphaFoldDB" id="A0A813D2Z3"/>